<accession>A0A2I0TKM6</accession>
<reference evidence="2" key="2">
    <citation type="submission" date="2017-12" db="EMBL/GenBank/DDBJ databases">
        <title>Genome sequence of the Bar-tailed Godwit (Limosa lapponica baueri).</title>
        <authorList>
            <person name="Lima N.C.B."/>
            <person name="Parody-Merino A.M."/>
            <person name="Battley P.F."/>
            <person name="Fidler A.E."/>
            <person name="Prosdocimi F."/>
        </authorList>
    </citation>
    <scope>NUCLEOTIDE SEQUENCE [LARGE SCALE GENOMIC DNA]</scope>
</reference>
<dbReference type="AlphaFoldDB" id="A0A2I0TKM6"/>
<sequence length="70" mass="7520">MVNQRHIPGSYCHVSLVTFGNRVQGAEFVNLVQHPLVLQKQQASVGFGGDEAGDVIQNSSKGLNLLTPCN</sequence>
<evidence type="ECO:0000313" key="2">
    <source>
        <dbReference type="Proteomes" id="UP000233556"/>
    </source>
</evidence>
<dbReference type="EMBL" id="KZ509201">
    <property type="protein sequence ID" value="PKU34348.1"/>
    <property type="molecule type" value="Genomic_DNA"/>
</dbReference>
<evidence type="ECO:0000313" key="1">
    <source>
        <dbReference type="EMBL" id="PKU34348.1"/>
    </source>
</evidence>
<gene>
    <name evidence="1" type="ORF">llap_15348</name>
</gene>
<organism evidence="1 2">
    <name type="scientific">Limosa lapponica baueri</name>
    <dbReference type="NCBI Taxonomy" id="1758121"/>
    <lineage>
        <taxon>Eukaryota</taxon>
        <taxon>Metazoa</taxon>
        <taxon>Chordata</taxon>
        <taxon>Craniata</taxon>
        <taxon>Vertebrata</taxon>
        <taxon>Euteleostomi</taxon>
        <taxon>Archelosauria</taxon>
        <taxon>Archosauria</taxon>
        <taxon>Dinosauria</taxon>
        <taxon>Saurischia</taxon>
        <taxon>Theropoda</taxon>
        <taxon>Coelurosauria</taxon>
        <taxon>Aves</taxon>
        <taxon>Neognathae</taxon>
        <taxon>Neoaves</taxon>
        <taxon>Charadriiformes</taxon>
        <taxon>Scolopacidae</taxon>
        <taxon>Limosa</taxon>
    </lineage>
</organism>
<dbReference type="Proteomes" id="UP000233556">
    <property type="component" value="Unassembled WGS sequence"/>
</dbReference>
<reference evidence="2" key="1">
    <citation type="submission" date="2017-11" db="EMBL/GenBank/DDBJ databases">
        <authorList>
            <person name="Lima N.C."/>
            <person name="Parody-Merino A.M."/>
            <person name="Battley P.F."/>
            <person name="Fidler A.E."/>
            <person name="Prosdocimi F."/>
        </authorList>
    </citation>
    <scope>NUCLEOTIDE SEQUENCE [LARGE SCALE GENOMIC DNA]</scope>
</reference>
<keyword evidence="2" id="KW-1185">Reference proteome</keyword>
<name>A0A2I0TKM6_LIMLA</name>
<protein>
    <submittedName>
        <fullName evidence="1">Uncharacterized protein</fullName>
    </submittedName>
</protein>
<proteinExistence type="predicted"/>